<dbReference type="EC" id="3.5.1.9" evidence="3"/>
<dbReference type="InterPro" id="IPR049492">
    <property type="entry name" value="BD-FAE-like_dom"/>
</dbReference>
<name>A0A6A6U7C2_9PEZI</name>
<gene>
    <name evidence="5" type="ORF">BT63DRAFT_308099</name>
</gene>
<feature type="domain" description="BD-FAE-like" evidence="4">
    <location>
        <begin position="42"/>
        <end position="245"/>
    </location>
</feature>
<comment type="subunit">
    <text evidence="3">Homodimer.</text>
</comment>
<feature type="short sequence motif" description="HGGXW" evidence="3">
    <location>
        <begin position="47"/>
        <end position="51"/>
    </location>
</feature>
<dbReference type="GO" id="GO:0019441">
    <property type="term" value="P:L-tryptophan catabolic process to kynurenine"/>
    <property type="evidence" value="ECO:0007669"/>
    <property type="project" value="UniProtKB-UniRule"/>
</dbReference>
<dbReference type="UniPathway" id="UPA00333">
    <property type="reaction ID" value="UER00454"/>
</dbReference>
<dbReference type="GO" id="GO:0034354">
    <property type="term" value="P:'de novo' NAD+ biosynthetic process from L-tryptophan"/>
    <property type="evidence" value="ECO:0007669"/>
    <property type="project" value="UniProtKB-UniRule"/>
</dbReference>
<protein>
    <recommendedName>
        <fullName evidence="3">Kynurenine formamidase</fullName>
        <shortName evidence="3">KFA</shortName>
        <shortName evidence="3">KFase</shortName>
        <ecNumber evidence="3">3.5.1.9</ecNumber>
    </recommendedName>
    <alternativeName>
        <fullName evidence="3">Arylformamidase</fullName>
    </alternativeName>
    <alternativeName>
        <fullName evidence="3">N-formylkynurenine formamidase</fullName>
        <shortName evidence="3">FKF</shortName>
    </alternativeName>
</protein>
<sequence length="291" mass="32021">MSSTFNPELDESFEYGTAHDLQTLTVDVPNSLSKTPDPSKCFLIYIHGGAWRSPAQSAADFDPARNLILNTAAYSDILPRIAGFASINYGLSSPSSNPSRIPGRNYKYPQHLQDIRLALDWLRERYNIGATDGWNYILIGHSCGATMAFQITSSLTPSGTGYRSPLAVVGIEGLYDLPLLLKNFPDPFYRQFVTDAFGDSEQNWADWSPVNDAKLGDTVTSSTVLTIAHSDDDELVDWAQAEAMKLAISKCKGKEKTLVVSLKGSHDDVWQKGVGVAEAIRQTLNKCYETE</sequence>
<comment type="catalytic activity">
    <reaction evidence="3">
        <text>N-formyl-L-kynurenine + H2O = L-kynurenine + formate + H(+)</text>
        <dbReference type="Rhea" id="RHEA:13009"/>
        <dbReference type="ChEBI" id="CHEBI:15377"/>
        <dbReference type="ChEBI" id="CHEBI:15378"/>
        <dbReference type="ChEBI" id="CHEBI:15740"/>
        <dbReference type="ChEBI" id="CHEBI:57959"/>
        <dbReference type="ChEBI" id="CHEBI:58629"/>
        <dbReference type="EC" id="3.5.1.9"/>
    </reaction>
</comment>
<evidence type="ECO:0000259" key="4">
    <source>
        <dbReference type="Pfam" id="PF20434"/>
    </source>
</evidence>
<reference evidence="5" key="1">
    <citation type="journal article" date="2020" name="Stud. Mycol.">
        <title>101 Dothideomycetes genomes: a test case for predicting lifestyles and emergence of pathogens.</title>
        <authorList>
            <person name="Haridas S."/>
            <person name="Albert R."/>
            <person name="Binder M."/>
            <person name="Bloem J."/>
            <person name="Labutti K."/>
            <person name="Salamov A."/>
            <person name="Andreopoulos B."/>
            <person name="Baker S."/>
            <person name="Barry K."/>
            <person name="Bills G."/>
            <person name="Bluhm B."/>
            <person name="Cannon C."/>
            <person name="Castanera R."/>
            <person name="Culley D."/>
            <person name="Daum C."/>
            <person name="Ezra D."/>
            <person name="Gonzalez J."/>
            <person name="Henrissat B."/>
            <person name="Kuo A."/>
            <person name="Liang C."/>
            <person name="Lipzen A."/>
            <person name="Lutzoni F."/>
            <person name="Magnuson J."/>
            <person name="Mondo S."/>
            <person name="Nolan M."/>
            <person name="Ohm R."/>
            <person name="Pangilinan J."/>
            <person name="Park H.-J."/>
            <person name="Ramirez L."/>
            <person name="Alfaro M."/>
            <person name="Sun H."/>
            <person name="Tritt A."/>
            <person name="Yoshinaga Y."/>
            <person name="Zwiers L.-H."/>
            <person name="Turgeon B."/>
            <person name="Goodwin S."/>
            <person name="Spatafora J."/>
            <person name="Crous P."/>
            <person name="Grigoriev I."/>
        </authorList>
    </citation>
    <scope>NUCLEOTIDE SEQUENCE</scope>
    <source>
        <strain evidence="5">CBS 115976</strain>
    </source>
</reference>
<dbReference type="Pfam" id="PF20434">
    <property type="entry name" value="BD-FAE"/>
    <property type="match status" value="1"/>
</dbReference>
<dbReference type="Gene3D" id="3.40.50.1820">
    <property type="entry name" value="alpha/beta hydrolase"/>
    <property type="match status" value="1"/>
</dbReference>
<evidence type="ECO:0000313" key="5">
    <source>
        <dbReference type="EMBL" id="KAF2668042.1"/>
    </source>
</evidence>
<feature type="active site" description="Nucleophile" evidence="3">
    <location>
        <position position="142"/>
    </location>
</feature>
<accession>A0A6A6U7C2</accession>
<evidence type="ECO:0000256" key="1">
    <source>
        <dbReference type="ARBA" id="ARBA00022801"/>
    </source>
</evidence>
<comment type="pathway">
    <text evidence="3">Amino-acid degradation; L-tryptophan degradation via kynurenine pathway; L-kynurenine from L-tryptophan: step 2/2.</text>
</comment>
<comment type="function">
    <text evidence="3">Catalyzes the hydrolysis of N-formyl-L-kynurenine to L-kynurenine, the second step in the kynurenine pathway of tryptophan degradation. Kynurenine may be further oxidized to nicotinic acid, NAD(H) and NADP(H). Required for elimination of toxic metabolites.</text>
</comment>
<keyword evidence="1 3" id="KW-0378">Hydrolase</keyword>
<organism evidence="5 6">
    <name type="scientific">Microthyrium microscopicum</name>
    <dbReference type="NCBI Taxonomy" id="703497"/>
    <lineage>
        <taxon>Eukaryota</taxon>
        <taxon>Fungi</taxon>
        <taxon>Dikarya</taxon>
        <taxon>Ascomycota</taxon>
        <taxon>Pezizomycotina</taxon>
        <taxon>Dothideomycetes</taxon>
        <taxon>Dothideomycetes incertae sedis</taxon>
        <taxon>Microthyriales</taxon>
        <taxon>Microthyriaceae</taxon>
        <taxon>Microthyrium</taxon>
    </lineage>
</organism>
<dbReference type="AlphaFoldDB" id="A0A6A6U7C2"/>
<dbReference type="SUPFAM" id="SSF53474">
    <property type="entry name" value="alpha/beta-Hydrolases"/>
    <property type="match status" value="1"/>
</dbReference>
<dbReference type="HAMAP" id="MF_03014">
    <property type="entry name" value="KFase"/>
    <property type="match status" value="1"/>
</dbReference>
<feature type="active site" evidence="3">
    <location>
        <position position="233"/>
    </location>
</feature>
<evidence type="ECO:0000256" key="2">
    <source>
        <dbReference type="ARBA" id="ARBA00023079"/>
    </source>
</evidence>
<comment type="domain">
    <text evidence="3">The main chain amide nitrogen atoms of the second glycine and its adjacent residue in the HGGXW motif define the oxyanion hole, and stabilize the oxyanion that forms during the nucleophilic attack by the catalytic serine during substrate cleavage.</text>
</comment>
<dbReference type="EMBL" id="MU004237">
    <property type="protein sequence ID" value="KAF2668042.1"/>
    <property type="molecule type" value="Genomic_DNA"/>
</dbReference>
<evidence type="ECO:0000313" key="6">
    <source>
        <dbReference type="Proteomes" id="UP000799302"/>
    </source>
</evidence>
<keyword evidence="6" id="KW-1185">Reference proteome</keyword>
<dbReference type="InterPro" id="IPR050300">
    <property type="entry name" value="GDXG_lipolytic_enzyme"/>
</dbReference>
<dbReference type="Proteomes" id="UP000799302">
    <property type="component" value="Unassembled WGS sequence"/>
</dbReference>
<dbReference type="InterPro" id="IPR029058">
    <property type="entry name" value="AB_hydrolase_fold"/>
</dbReference>
<dbReference type="OrthoDB" id="420264at2759"/>
<dbReference type="GO" id="GO:0004061">
    <property type="term" value="F:arylformamidase activity"/>
    <property type="evidence" value="ECO:0007669"/>
    <property type="project" value="UniProtKB-UniRule"/>
</dbReference>
<feature type="active site" evidence="3">
    <location>
        <position position="266"/>
    </location>
</feature>
<evidence type="ECO:0000256" key="3">
    <source>
        <dbReference type="HAMAP-Rule" id="MF_03014"/>
    </source>
</evidence>
<dbReference type="PANTHER" id="PTHR48081:SF33">
    <property type="entry name" value="KYNURENINE FORMAMIDASE"/>
    <property type="match status" value="1"/>
</dbReference>
<keyword evidence="2 3" id="KW-0823">Tryptophan catabolism</keyword>
<proteinExistence type="inferred from homology"/>
<dbReference type="PANTHER" id="PTHR48081">
    <property type="entry name" value="AB HYDROLASE SUPERFAMILY PROTEIN C4A8.06C"/>
    <property type="match status" value="1"/>
</dbReference>
<dbReference type="InterPro" id="IPR027519">
    <property type="entry name" value="KFase_ver/fungi-typ"/>
</dbReference>
<comment type="similarity">
    <text evidence="3">Belongs to the kynurenine formamidase family.</text>
</comment>